<reference evidence="2 3" key="1">
    <citation type="submission" date="2016-04" db="EMBL/GenBank/DDBJ databases">
        <title>Chloroflexus islandicus sp. nov., a thermophilic filamentous anoxygenic phototrophic bacterium from geyser Strokkur (Iceland).</title>
        <authorList>
            <person name="Gaisin V.A."/>
            <person name="Kalashnikov A.M."/>
            <person name="Sukhacheva M.V."/>
            <person name="Grouzdev D.S."/>
            <person name="Ivanov T.M."/>
            <person name="Kuznetsov B."/>
            <person name="Gorlenko V.M."/>
        </authorList>
    </citation>
    <scope>NUCLEOTIDE SEQUENCE [LARGE SCALE GENOMIC DNA]</scope>
    <source>
        <strain evidence="3">isl-2</strain>
    </source>
</reference>
<evidence type="ECO:0000313" key="3">
    <source>
        <dbReference type="Proteomes" id="UP000078287"/>
    </source>
</evidence>
<gene>
    <name evidence="2" type="ORF">A6A03_11865</name>
</gene>
<dbReference type="OrthoDB" id="9776116at2"/>
<dbReference type="RefSeq" id="WP_066785454.1">
    <property type="nucleotide sequence ID" value="NZ_LWQS01000042.1"/>
</dbReference>
<dbReference type="SUPFAM" id="SSF53300">
    <property type="entry name" value="vWA-like"/>
    <property type="match status" value="1"/>
</dbReference>
<accession>A0A178MDK6</accession>
<dbReference type="InterPro" id="IPR036465">
    <property type="entry name" value="vWFA_dom_sf"/>
</dbReference>
<dbReference type="PANTHER" id="PTHR33608:SF7">
    <property type="entry name" value="DUF58 DOMAIN-CONTAINING PROTEIN"/>
    <property type="match status" value="1"/>
</dbReference>
<organism evidence="2 3">
    <name type="scientific">Chloroflexus islandicus</name>
    <dbReference type="NCBI Taxonomy" id="1707952"/>
    <lineage>
        <taxon>Bacteria</taxon>
        <taxon>Bacillati</taxon>
        <taxon>Chloroflexota</taxon>
        <taxon>Chloroflexia</taxon>
        <taxon>Chloroflexales</taxon>
        <taxon>Chloroflexineae</taxon>
        <taxon>Chloroflexaceae</taxon>
        <taxon>Chloroflexus</taxon>
    </lineage>
</organism>
<protein>
    <recommendedName>
        <fullName evidence="1">DUF58 domain-containing protein</fullName>
    </recommendedName>
</protein>
<dbReference type="InterPro" id="IPR002881">
    <property type="entry name" value="DUF58"/>
</dbReference>
<dbReference type="Proteomes" id="UP000078287">
    <property type="component" value="Unassembled WGS sequence"/>
</dbReference>
<dbReference type="Gene3D" id="3.40.50.410">
    <property type="entry name" value="von Willebrand factor, type A domain"/>
    <property type="match status" value="1"/>
</dbReference>
<comment type="caution">
    <text evidence="2">The sequence shown here is derived from an EMBL/GenBank/DDBJ whole genome shotgun (WGS) entry which is preliminary data.</text>
</comment>
<feature type="domain" description="DUF58" evidence="1">
    <location>
        <begin position="46"/>
        <end position="250"/>
    </location>
</feature>
<sequence length="291" mass="32611">MAEPLLSAAFLRKLDRLALQTRRAMAGDLQGERRSPKRGSSVEFADFRPYTAGDDIRQIDWNLYARAERFYLKLFVAEEELNVHLLVDTSRSMAWGEPEKLHYARQIAAAFGYIALSNLDRVNVTAFGGRPAAVSGIRGKRGAVALFEFLQRLEAGSSANLTQFCRNYIQTARSAGPLLLCSDLFDPGWRDALRTLSSRPFEITVMHVLAPQEIDPPLEGDIRLIDSEGGPAVEISADLDVLQRYRESLRAWQSEIEAFCSGRGMRYVPVNTAEPIEDFVFGQLRRAGVIR</sequence>
<dbReference type="AlphaFoldDB" id="A0A178MDK6"/>
<dbReference type="EMBL" id="LWQS01000042">
    <property type="protein sequence ID" value="OAN46849.1"/>
    <property type="molecule type" value="Genomic_DNA"/>
</dbReference>
<dbReference type="PANTHER" id="PTHR33608">
    <property type="entry name" value="BLL2464 PROTEIN"/>
    <property type="match status" value="1"/>
</dbReference>
<proteinExistence type="predicted"/>
<keyword evidence="3" id="KW-1185">Reference proteome</keyword>
<dbReference type="STRING" id="1707952.A6A03_11865"/>
<evidence type="ECO:0000259" key="1">
    <source>
        <dbReference type="Pfam" id="PF01882"/>
    </source>
</evidence>
<evidence type="ECO:0000313" key="2">
    <source>
        <dbReference type="EMBL" id="OAN46849.1"/>
    </source>
</evidence>
<name>A0A178MDK6_9CHLR</name>
<dbReference type="Pfam" id="PF01882">
    <property type="entry name" value="DUF58"/>
    <property type="match status" value="1"/>
</dbReference>